<keyword evidence="2" id="KW-1185">Reference proteome</keyword>
<dbReference type="OrthoDB" id="8304384at2"/>
<protein>
    <submittedName>
        <fullName evidence="1">Uncharacterized protein</fullName>
    </submittedName>
</protein>
<reference evidence="1 2" key="1">
    <citation type="submission" date="2018-08" db="EMBL/GenBank/DDBJ databases">
        <title>Genomic Encyclopedia of Type Strains, Phase IV (KMG-IV): sequencing the most valuable type-strain genomes for metagenomic binning, comparative biology and taxonomic classification.</title>
        <authorList>
            <person name="Goeker M."/>
        </authorList>
    </citation>
    <scope>NUCLEOTIDE SEQUENCE [LARGE SCALE GENOMIC DNA]</scope>
    <source>
        <strain evidence="1 2">DSM 25527</strain>
    </source>
</reference>
<proteinExistence type="predicted"/>
<accession>A0A397PF97</accession>
<dbReference type="AlphaFoldDB" id="A0A397PF97"/>
<comment type="caution">
    <text evidence="1">The sequence shown here is derived from an EMBL/GenBank/DDBJ whole genome shotgun (WGS) entry which is preliminary data.</text>
</comment>
<dbReference type="EMBL" id="QXDC01000003">
    <property type="protein sequence ID" value="RIA44351.1"/>
    <property type="molecule type" value="Genomic_DNA"/>
</dbReference>
<dbReference type="Proteomes" id="UP000266568">
    <property type="component" value="Unassembled WGS sequence"/>
</dbReference>
<evidence type="ECO:0000313" key="2">
    <source>
        <dbReference type="Proteomes" id="UP000266568"/>
    </source>
</evidence>
<organism evidence="1 2">
    <name type="scientific">Hephaestia caeni</name>
    <dbReference type="NCBI Taxonomy" id="645617"/>
    <lineage>
        <taxon>Bacteria</taxon>
        <taxon>Pseudomonadati</taxon>
        <taxon>Pseudomonadota</taxon>
        <taxon>Alphaproteobacteria</taxon>
        <taxon>Sphingomonadales</taxon>
        <taxon>Sphingomonadaceae</taxon>
        <taxon>Hephaestia</taxon>
    </lineage>
</organism>
<evidence type="ECO:0000313" key="1">
    <source>
        <dbReference type="EMBL" id="RIA44351.1"/>
    </source>
</evidence>
<gene>
    <name evidence="1" type="ORF">DFR49_2593</name>
</gene>
<dbReference type="RefSeq" id="WP_119036014.1">
    <property type="nucleotide sequence ID" value="NZ_QXDC01000003.1"/>
</dbReference>
<sequence>MSNPITSPTAAGTVPAVLDGQAVYDTVPLGAVLRYFDGTPQPPARFTRKLHVWRSRNGTGRLVEKSLPSTIGNSTYPAGFTLDQGSYGSNGVTVLTVRTIYQVTTAQRFEVIEWPQPGMVRVLHRRNGRDELKYLAPDMAAAEAWMQRNRYSNLVTKIVGAAELSANLGRAA</sequence>
<name>A0A397PF97_9SPHN</name>